<dbReference type="SUPFAM" id="SSF74650">
    <property type="entry name" value="Galactose mutarotase-like"/>
    <property type="match status" value="1"/>
</dbReference>
<dbReference type="SUPFAM" id="SSF56988">
    <property type="entry name" value="Anthrax protective antigen"/>
    <property type="match status" value="1"/>
</dbReference>
<dbReference type="Gene3D" id="2.60.40.1180">
    <property type="entry name" value="Golgi alpha-mannosidase II"/>
    <property type="match status" value="2"/>
</dbReference>
<dbReference type="SUPFAM" id="SSF51445">
    <property type="entry name" value="(Trans)glycosidases"/>
    <property type="match status" value="1"/>
</dbReference>
<proteinExistence type="inferred from homology"/>
<keyword evidence="2" id="KW-0326">Glycosidase</keyword>
<dbReference type="PROSITE" id="PS51820">
    <property type="entry name" value="PA14"/>
    <property type="match status" value="1"/>
</dbReference>
<keyword evidence="5" id="KW-1185">Reference proteome</keyword>
<dbReference type="Pfam" id="PF17137">
    <property type="entry name" value="DUF5110"/>
    <property type="match status" value="1"/>
</dbReference>
<dbReference type="InterPro" id="IPR000322">
    <property type="entry name" value="Glyco_hydro_31_TIM"/>
</dbReference>
<dbReference type="Pfam" id="PF07691">
    <property type="entry name" value="PA14"/>
    <property type="match status" value="1"/>
</dbReference>
<feature type="domain" description="PA14" evidence="3">
    <location>
        <begin position="233"/>
        <end position="374"/>
    </location>
</feature>
<evidence type="ECO:0000256" key="2">
    <source>
        <dbReference type="RuleBase" id="RU361185"/>
    </source>
</evidence>
<dbReference type="Proteomes" id="UP000286246">
    <property type="component" value="Unassembled WGS sequence"/>
</dbReference>
<dbReference type="GO" id="GO:0030246">
    <property type="term" value="F:carbohydrate binding"/>
    <property type="evidence" value="ECO:0007669"/>
    <property type="project" value="InterPro"/>
</dbReference>
<sequence length="953" mass="109202">MRNITYALSGLMFFTMIHQGSAQAQKAQFEKTATGVKVSFKNSAGSIDQDVYLDAITDKIIRVTAVPAGTGFPKQQRLVIVDSLHRQLKSFVAGSTDSTATIQTADLRAIVSLSSGKVEFYDLHGHAILKEAKRNSGSFTAGSYNGDAFYQVNQDFIVQPEEGIYGLGQHQNAVMNYNRGKQVTLLQYNTEIGIPFLLSTNNYGLLWHNYSITKAGDVRPLLPLNAFKLSSVEGEQGWLTATYMNRNTDSVYLSRPESIIDYGYLTDQHKFPKEIKLADTKVVYEGTLASPYAGKHVLHFKYSGYMKVWIDGQLVADRWRQSWNAGTFELEKDLEKDQPRRIRMEWIPDGSESYFTLNWQSPIPAARQNLFSFNSEAGDAIDYYFVHGASMDDVISGYRHLSGKAPIMPVWSFGFWQSRERYKTQAEIEQVATEFRKRKIPIDNIVQDWSYWSENDWGSQQFDLNRFPDPKAMVKKLHDQNLKIMISAWPKINEESRVYQEFKSNKWIYPRNIYDGRKDWIGKGYTSTFYDPFNQGARDAFWKLLDNNLFKIGIDAWWMDASEPDIHSNIDLDERKAVFQPSIGSSVRYYNAFPLQNAKGIYEGQRATDPNKRVFILTRSFFAGQQRYAAAAWSGDIASRWHDMKDQIAGGINFSMSGTPYWTMDAGGFLVENRFHKPNAVDLEEWRELNSRWYQYAAFLPLFRAHGQFPFREPYHIAPAEHPAYRSMLYAINLRYKLLAYNYSLAAKTFFEDYSMIRGLAMDFPLDKAGFDRNDQYLWGPSLLVSPVTEKVARSRKIHFPQGADWYDLYSGKKVSGGQDLLVDAPYERIPVYAKAGAIVPVGQELQYSTEKKQTVLDLYIYAGADGQFSLYEDEGDNYNYEKGKYSRIDIRYDNSTQTLLLADRKGEFEGMLHSRKFNIIFVSDRNAIGIDSPTKKSMAVSYHGKALQIKLK</sequence>
<dbReference type="InterPro" id="IPR013780">
    <property type="entry name" value="Glyco_hydro_b"/>
</dbReference>
<dbReference type="GO" id="GO:0004553">
    <property type="term" value="F:hydrolase activity, hydrolyzing O-glycosyl compounds"/>
    <property type="evidence" value="ECO:0007669"/>
    <property type="project" value="InterPro"/>
</dbReference>
<dbReference type="Pfam" id="PF21365">
    <property type="entry name" value="Glyco_hydro_31_3rd"/>
    <property type="match status" value="1"/>
</dbReference>
<dbReference type="InterPro" id="IPR051816">
    <property type="entry name" value="Glycosyl_Hydrolase_31"/>
</dbReference>
<comment type="caution">
    <text evidence="4">The sequence shown here is derived from an EMBL/GenBank/DDBJ whole genome shotgun (WGS) entry which is preliminary data.</text>
</comment>
<dbReference type="PANTHER" id="PTHR43863:SF2">
    <property type="entry name" value="MALTASE-GLUCOAMYLASE"/>
    <property type="match status" value="1"/>
</dbReference>
<dbReference type="AlphaFoldDB" id="A0A420BGW3"/>
<dbReference type="InterPro" id="IPR048395">
    <property type="entry name" value="Glyco_hydro_31_C"/>
</dbReference>
<comment type="similarity">
    <text evidence="1 2">Belongs to the glycosyl hydrolase 31 family.</text>
</comment>
<dbReference type="SUPFAM" id="SSF51011">
    <property type="entry name" value="Glycosyl hydrolase domain"/>
    <property type="match status" value="1"/>
</dbReference>
<dbReference type="CDD" id="cd06591">
    <property type="entry name" value="GH31_xylosidase_XylS"/>
    <property type="match status" value="1"/>
</dbReference>
<dbReference type="GO" id="GO:0005975">
    <property type="term" value="P:carbohydrate metabolic process"/>
    <property type="evidence" value="ECO:0007669"/>
    <property type="project" value="InterPro"/>
</dbReference>
<evidence type="ECO:0000256" key="1">
    <source>
        <dbReference type="ARBA" id="ARBA00007806"/>
    </source>
</evidence>
<dbReference type="InterPro" id="IPR033403">
    <property type="entry name" value="DUF5110"/>
</dbReference>
<dbReference type="EMBL" id="RAPY01000001">
    <property type="protein sequence ID" value="RKE55938.1"/>
    <property type="molecule type" value="Genomic_DNA"/>
</dbReference>
<reference evidence="4 5" key="1">
    <citation type="submission" date="2018-09" db="EMBL/GenBank/DDBJ databases">
        <title>Genomic Encyclopedia of Type Strains, Phase III (KMG-III): the genomes of soil and plant-associated and newly described type strains.</title>
        <authorList>
            <person name="Whitman W."/>
        </authorList>
    </citation>
    <scope>NUCLEOTIDE SEQUENCE [LARGE SCALE GENOMIC DNA]</scope>
    <source>
        <strain evidence="4 5">CECT 7938</strain>
    </source>
</reference>
<dbReference type="InterPro" id="IPR011658">
    <property type="entry name" value="PA14_dom"/>
</dbReference>
<gene>
    <name evidence="4" type="ORF">DFQ12_0781</name>
</gene>
<dbReference type="RefSeq" id="WP_244211669.1">
    <property type="nucleotide sequence ID" value="NZ_RAPY01000001.1"/>
</dbReference>
<dbReference type="CDD" id="cd14752">
    <property type="entry name" value="GH31_N"/>
    <property type="match status" value="1"/>
</dbReference>
<dbReference type="InterPro" id="IPR017853">
    <property type="entry name" value="GH"/>
</dbReference>
<dbReference type="Pfam" id="PF13802">
    <property type="entry name" value="Gal_mutarotas_2"/>
    <property type="match status" value="1"/>
</dbReference>
<evidence type="ECO:0000259" key="3">
    <source>
        <dbReference type="PROSITE" id="PS51820"/>
    </source>
</evidence>
<dbReference type="InterPro" id="IPR011013">
    <property type="entry name" value="Gal_mutarotase_sf_dom"/>
</dbReference>
<name>A0A420BGW3_SPHD1</name>
<protein>
    <submittedName>
        <fullName evidence="4">Alpha-D-xyloside xylohydrolase</fullName>
    </submittedName>
</protein>
<dbReference type="InterPro" id="IPR037524">
    <property type="entry name" value="PA14/GLEYA"/>
</dbReference>
<dbReference type="InterPro" id="IPR025887">
    <property type="entry name" value="Glyco_hydro_31_N_dom"/>
</dbReference>
<evidence type="ECO:0000313" key="5">
    <source>
        <dbReference type="Proteomes" id="UP000286246"/>
    </source>
</evidence>
<accession>A0A420BGW3</accession>
<dbReference type="Gene3D" id="2.60.120.380">
    <property type="match status" value="1"/>
</dbReference>
<dbReference type="PANTHER" id="PTHR43863">
    <property type="entry name" value="HYDROLASE, PUTATIVE (AFU_ORTHOLOGUE AFUA_1G03140)-RELATED"/>
    <property type="match status" value="1"/>
</dbReference>
<organism evidence="4 5">
    <name type="scientific">Sphingobacterium detergens</name>
    <dbReference type="NCBI Taxonomy" id="1145106"/>
    <lineage>
        <taxon>Bacteria</taxon>
        <taxon>Pseudomonadati</taxon>
        <taxon>Bacteroidota</taxon>
        <taxon>Sphingobacteriia</taxon>
        <taxon>Sphingobacteriales</taxon>
        <taxon>Sphingobacteriaceae</taxon>
        <taxon>Sphingobacterium</taxon>
    </lineage>
</organism>
<keyword evidence="2 4" id="KW-0378">Hydrolase</keyword>
<dbReference type="Pfam" id="PF01055">
    <property type="entry name" value="Glyco_hydro_31_2nd"/>
    <property type="match status" value="1"/>
</dbReference>
<dbReference type="Gene3D" id="2.60.40.1760">
    <property type="entry name" value="glycosyl hydrolase (family 31)"/>
    <property type="match status" value="1"/>
</dbReference>
<evidence type="ECO:0000313" key="4">
    <source>
        <dbReference type="EMBL" id="RKE55938.1"/>
    </source>
</evidence>
<dbReference type="Gene3D" id="3.20.20.80">
    <property type="entry name" value="Glycosidases"/>
    <property type="match status" value="1"/>
</dbReference>